<keyword evidence="10" id="KW-1185">Reference proteome</keyword>
<evidence type="ECO:0000256" key="1">
    <source>
        <dbReference type="ARBA" id="ARBA00000847"/>
    </source>
</evidence>
<comment type="caution">
    <text evidence="9">The sequence shown here is derived from an EMBL/GenBank/DDBJ whole genome shotgun (WGS) entry which is preliminary data.</text>
</comment>
<evidence type="ECO:0000256" key="7">
    <source>
        <dbReference type="ARBA" id="ARBA00032272"/>
    </source>
</evidence>
<name>A0A5C6A1P3_9BACT</name>
<dbReference type="SUPFAM" id="SSF55811">
    <property type="entry name" value="Nudix"/>
    <property type="match status" value="1"/>
</dbReference>
<dbReference type="InterPro" id="IPR000086">
    <property type="entry name" value="NUDIX_hydrolase_dom"/>
</dbReference>
<dbReference type="InterPro" id="IPR020084">
    <property type="entry name" value="NUDIX_hydrolase_CS"/>
</dbReference>
<sequence length="226" mass="25437">MNNPGSYREFLQESLEHGIPDSGNFTTRFNSHGFVAPFPRFFFFRQTNMSDPEEPILLRGARFNVHAMTLSGDDGKTYQREVIRHPGAVVLIPVIDRDTVVLIENTRPTVRETLLELPAGTREPGEPAESTAARELIEETGYSAGKLSLVHEFYSAPGICDELMHLYLATELTEGQPDREATEQIQNRVASRDEVVRWIREGKIRDAKSLVGLYAFLYSPEILAAI</sequence>
<accession>A0A5C6A1P3</accession>
<evidence type="ECO:0000259" key="8">
    <source>
        <dbReference type="PROSITE" id="PS51462"/>
    </source>
</evidence>
<dbReference type="PANTHER" id="PTHR11839">
    <property type="entry name" value="UDP/ADP-SUGAR PYROPHOSPHATASE"/>
    <property type="match status" value="1"/>
</dbReference>
<evidence type="ECO:0000256" key="3">
    <source>
        <dbReference type="ARBA" id="ARBA00007275"/>
    </source>
</evidence>
<dbReference type="PROSITE" id="PS51462">
    <property type="entry name" value="NUDIX"/>
    <property type="match status" value="1"/>
</dbReference>
<reference evidence="9 10" key="1">
    <citation type="submission" date="2019-02" db="EMBL/GenBank/DDBJ databases">
        <title>Deep-cultivation of Planctomycetes and their phenomic and genomic characterization uncovers novel biology.</title>
        <authorList>
            <person name="Wiegand S."/>
            <person name="Jogler M."/>
            <person name="Boedeker C."/>
            <person name="Pinto D."/>
            <person name="Vollmers J."/>
            <person name="Rivas-Marin E."/>
            <person name="Kohn T."/>
            <person name="Peeters S.H."/>
            <person name="Heuer A."/>
            <person name="Rast P."/>
            <person name="Oberbeckmann S."/>
            <person name="Bunk B."/>
            <person name="Jeske O."/>
            <person name="Meyerdierks A."/>
            <person name="Storesund J.E."/>
            <person name="Kallscheuer N."/>
            <person name="Luecker S."/>
            <person name="Lage O.M."/>
            <person name="Pohl T."/>
            <person name="Merkel B.J."/>
            <person name="Hornburger P."/>
            <person name="Mueller R.-W."/>
            <person name="Bruemmer F."/>
            <person name="Labrenz M."/>
            <person name="Spormann A.M."/>
            <person name="Op Den Camp H."/>
            <person name="Overmann J."/>
            <person name="Amann R."/>
            <person name="Jetten M.S.M."/>
            <person name="Mascher T."/>
            <person name="Medema M.H."/>
            <person name="Devos D.P."/>
            <person name="Kaster A.-K."/>
            <person name="Ovreas L."/>
            <person name="Rohde M."/>
            <person name="Galperin M.Y."/>
            <person name="Jogler C."/>
        </authorList>
    </citation>
    <scope>NUCLEOTIDE SEQUENCE [LARGE SCALE GENOMIC DNA]</scope>
    <source>
        <strain evidence="9 10">Pla52n</strain>
    </source>
</reference>
<evidence type="ECO:0000256" key="6">
    <source>
        <dbReference type="ARBA" id="ARBA00032162"/>
    </source>
</evidence>
<comment type="catalytic activity">
    <reaction evidence="1">
        <text>GDP-alpha-D-mannose + H2O = alpha-D-mannose 1-phosphate + GMP + 2 H(+)</text>
        <dbReference type="Rhea" id="RHEA:27978"/>
        <dbReference type="ChEBI" id="CHEBI:15377"/>
        <dbReference type="ChEBI" id="CHEBI:15378"/>
        <dbReference type="ChEBI" id="CHEBI:57527"/>
        <dbReference type="ChEBI" id="CHEBI:58115"/>
        <dbReference type="ChEBI" id="CHEBI:58409"/>
    </reaction>
</comment>
<comment type="similarity">
    <text evidence="3">Belongs to the Nudix hydrolase family. NudK subfamily.</text>
</comment>
<organism evidence="9 10">
    <name type="scientific">Stieleria varia</name>
    <dbReference type="NCBI Taxonomy" id="2528005"/>
    <lineage>
        <taxon>Bacteria</taxon>
        <taxon>Pseudomonadati</taxon>
        <taxon>Planctomycetota</taxon>
        <taxon>Planctomycetia</taxon>
        <taxon>Pirellulales</taxon>
        <taxon>Pirellulaceae</taxon>
        <taxon>Stieleria</taxon>
    </lineage>
</organism>
<dbReference type="GO" id="GO:0016787">
    <property type="term" value="F:hydrolase activity"/>
    <property type="evidence" value="ECO:0007669"/>
    <property type="project" value="UniProtKB-KW"/>
</dbReference>
<proteinExistence type="inferred from homology"/>
<dbReference type="Proteomes" id="UP000320176">
    <property type="component" value="Unassembled WGS sequence"/>
</dbReference>
<dbReference type="AlphaFoldDB" id="A0A5C6A1P3"/>
<dbReference type="EMBL" id="SJPN01000008">
    <property type="protein sequence ID" value="TWT93774.1"/>
    <property type="molecule type" value="Genomic_DNA"/>
</dbReference>
<evidence type="ECO:0000256" key="5">
    <source>
        <dbReference type="ARBA" id="ARBA00022801"/>
    </source>
</evidence>
<feature type="domain" description="Nudix hydrolase" evidence="8">
    <location>
        <begin position="83"/>
        <end position="212"/>
    </location>
</feature>
<dbReference type="Pfam" id="PF00293">
    <property type="entry name" value="NUDIX"/>
    <property type="match status" value="1"/>
</dbReference>
<gene>
    <name evidence="9" type="primary">nudF</name>
    <name evidence="9" type="ORF">Pla52n_56020</name>
</gene>
<dbReference type="PROSITE" id="PS00893">
    <property type="entry name" value="NUDIX_BOX"/>
    <property type="match status" value="1"/>
</dbReference>
<comment type="cofactor">
    <cofactor evidence="2">
        <name>Mg(2+)</name>
        <dbReference type="ChEBI" id="CHEBI:18420"/>
    </cofactor>
</comment>
<dbReference type="GO" id="GO:0005829">
    <property type="term" value="C:cytosol"/>
    <property type="evidence" value="ECO:0007669"/>
    <property type="project" value="TreeGrafter"/>
</dbReference>
<protein>
    <recommendedName>
        <fullName evidence="4">GDP-mannose pyrophosphatase</fullName>
    </recommendedName>
    <alternativeName>
        <fullName evidence="6">GDP-mannose hydrolase</fullName>
    </alternativeName>
    <alternativeName>
        <fullName evidence="7">GDPMK</fullName>
    </alternativeName>
</protein>
<evidence type="ECO:0000256" key="2">
    <source>
        <dbReference type="ARBA" id="ARBA00001946"/>
    </source>
</evidence>
<keyword evidence="5 9" id="KW-0378">Hydrolase</keyword>
<dbReference type="GO" id="GO:0019693">
    <property type="term" value="P:ribose phosphate metabolic process"/>
    <property type="evidence" value="ECO:0007669"/>
    <property type="project" value="TreeGrafter"/>
</dbReference>
<evidence type="ECO:0000256" key="4">
    <source>
        <dbReference type="ARBA" id="ARBA00016377"/>
    </source>
</evidence>
<dbReference type="PANTHER" id="PTHR11839:SF18">
    <property type="entry name" value="NUDIX HYDROLASE DOMAIN-CONTAINING PROTEIN"/>
    <property type="match status" value="1"/>
</dbReference>
<dbReference type="GO" id="GO:0006753">
    <property type="term" value="P:nucleoside phosphate metabolic process"/>
    <property type="evidence" value="ECO:0007669"/>
    <property type="project" value="TreeGrafter"/>
</dbReference>
<evidence type="ECO:0000313" key="9">
    <source>
        <dbReference type="EMBL" id="TWT93774.1"/>
    </source>
</evidence>
<dbReference type="Gene3D" id="3.90.79.10">
    <property type="entry name" value="Nucleoside Triphosphate Pyrophosphohydrolase"/>
    <property type="match status" value="1"/>
</dbReference>
<dbReference type="CDD" id="cd03424">
    <property type="entry name" value="NUDIX_ADPRase_Nudt5_UGPPase_Nudt14"/>
    <property type="match status" value="1"/>
</dbReference>
<evidence type="ECO:0000313" key="10">
    <source>
        <dbReference type="Proteomes" id="UP000320176"/>
    </source>
</evidence>
<dbReference type="InterPro" id="IPR015797">
    <property type="entry name" value="NUDIX_hydrolase-like_dom_sf"/>
</dbReference>